<evidence type="ECO:0000256" key="17">
    <source>
        <dbReference type="ARBA" id="ARBA00023026"/>
    </source>
</evidence>
<comment type="cofactor">
    <cofactor evidence="2">
        <name>Mn(2+)</name>
        <dbReference type="ChEBI" id="CHEBI:29035"/>
    </cofactor>
</comment>
<dbReference type="InterPro" id="IPR005467">
    <property type="entry name" value="His_kinase_dom"/>
</dbReference>
<evidence type="ECO:0000313" key="25">
    <source>
        <dbReference type="EMBL" id="MDR6838967.1"/>
    </source>
</evidence>
<keyword evidence="21" id="KW-1133">Transmembrane helix</keyword>
<reference evidence="24 26" key="1">
    <citation type="submission" date="2023-07" db="EMBL/GenBank/DDBJ databases">
        <title>Sorghum-associated microbial communities from plants grown in Nebraska, USA.</title>
        <authorList>
            <person name="Schachtman D."/>
        </authorList>
    </citation>
    <scope>NUCLEOTIDE SEQUENCE</scope>
    <source>
        <strain evidence="25 26">BE105</strain>
        <strain evidence="24">BE69</strain>
    </source>
</reference>
<dbReference type="GO" id="GO:0000155">
    <property type="term" value="F:phosphorelay sensor kinase activity"/>
    <property type="evidence" value="ECO:0007669"/>
    <property type="project" value="InterPro"/>
</dbReference>
<keyword evidence="10 24" id="KW-0418">Kinase</keyword>
<keyword evidence="14" id="KW-0904">Protein phosphatase</keyword>
<keyword evidence="18" id="KW-0464">Manganese</keyword>
<dbReference type="GO" id="GO:0004721">
    <property type="term" value="F:phosphoprotein phosphatase activity"/>
    <property type="evidence" value="ECO:0007669"/>
    <property type="project" value="UniProtKB-KW"/>
</dbReference>
<comment type="cofactor">
    <cofactor evidence="3">
        <name>Mg(2+)</name>
        <dbReference type="ChEBI" id="CHEBI:18420"/>
    </cofactor>
</comment>
<keyword evidence="17" id="KW-0843">Virulence</keyword>
<dbReference type="InterPro" id="IPR036890">
    <property type="entry name" value="HATPase_C_sf"/>
</dbReference>
<keyword evidence="21" id="KW-0472">Membrane</keyword>
<dbReference type="GO" id="GO:0005886">
    <property type="term" value="C:plasma membrane"/>
    <property type="evidence" value="ECO:0007669"/>
    <property type="project" value="UniProtKB-SubCell"/>
</dbReference>
<dbReference type="CDD" id="cd06225">
    <property type="entry name" value="HAMP"/>
    <property type="match status" value="1"/>
</dbReference>
<evidence type="ECO:0000256" key="7">
    <source>
        <dbReference type="ARBA" id="ARBA00022553"/>
    </source>
</evidence>
<evidence type="ECO:0000256" key="5">
    <source>
        <dbReference type="ARBA" id="ARBA00012438"/>
    </source>
</evidence>
<keyword evidence="11" id="KW-0378">Hydrolase</keyword>
<evidence type="ECO:0000256" key="9">
    <source>
        <dbReference type="ARBA" id="ARBA00022741"/>
    </source>
</evidence>
<evidence type="ECO:0000256" key="1">
    <source>
        <dbReference type="ARBA" id="ARBA00000085"/>
    </source>
</evidence>
<feature type="transmembrane region" description="Helical" evidence="21">
    <location>
        <begin position="163"/>
        <end position="182"/>
    </location>
</feature>
<dbReference type="SUPFAM" id="SSF47384">
    <property type="entry name" value="Homodimeric domain of signal transducing histidine kinase"/>
    <property type="match status" value="1"/>
</dbReference>
<dbReference type="GO" id="GO:0005524">
    <property type="term" value="F:ATP binding"/>
    <property type="evidence" value="ECO:0007669"/>
    <property type="project" value="UniProtKB-KW"/>
</dbReference>
<evidence type="ECO:0000259" key="23">
    <source>
        <dbReference type="PROSITE" id="PS50885"/>
    </source>
</evidence>
<keyword evidence="7" id="KW-0597">Phosphoprotein</keyword>
<keyword evidence="9" id="KW-0547">Nucleotide-binding</keyword>
<keyword evidence="15" id="KW-0902">Two-component regulatory system</keyword>
<dbReference type="EC" id="2.7.13.3" evidence="5"/>
<evidence type="ECO:0000256" key="4">
    <source>
        <dbReference type="ARBA" id="ARBA00004651"/>
    </source>
</evidence>
<dbReference type="Proteomes" id="UP001249076">
    <property type="component" value="Unassembled WGS sequence"/>
</dbReference>
<evidence type="ECO:0000256" key="2">
    <source>
        <dbReference type="ARBA" id="ARBA00001936"/>
    </source>
</evidence>
<dbReference type="SMART" id="SM00387">
    <property type="entry name" value="HATPase_c"/>
    <property type="match status" value="1"/>
</dbReference>
<feature type="domain" description="HAMP" evidence="23">
    <location>
        <begin position="183"/>
        <end position="238"/>
    </location>
</feature>
<dbReference type="AlphaFoldDB" id="A0AAJ2BU24"/>
<dbReference type="PANTHER" id="PTHR44936:SF9">
    <property type="entry name" value="SENSOR PROTEIN CREC"/>
    <property type="match status" value="1"/>
</dbReference>
<dbReference type="EMBL" id="JAVDTL010000004">
    <property type="protein sequence ID" value="MDR6767991.1"/>
    <property type="molecule type" value="Genomic_DNA"/>
</dbReference>
<evidence type="ECO:0000256" key="18">
    <source>
        <dbReference type="ARBA" id="ARBA00023211"/>
    </source>
</evidence>
<dbReference type="InterPro" id="IPR003660">
    <property type="entry name" value="HAMP_dom"/>
</dbReference>
<dbReference type="Pfam" id="PF00512">
    <property type="entry name" value="HisKA"/>
    <property type="match status" value="1"/>
</dbReference>
<organism evidence="24 27">
    <name type="scientific">Acidovorax delafieldii</name>
    <name type="common">Pseudomonas delafieldii</name>
    <dbReference type="NCBI Taxonomy" id="47920"/>
    <lineage>
        <taxon>Bacteria</taxon>
        <taxon>Pseudomonadati</taxon>
        <taxon>Pseudomonadota</taxon>
        <taxon>Betaproteobacteria</taxon>
        <taxon>Burkholderiales</taxon>
        <taxon>Comamonadaceae</taxon>
        <taxon>Acidovorax</taxon>
    </lineage>
</organism>
<evidence type="ECO:0000256" key="11">
    <source>
        <dbReference type="ARBA" id="ARBA00022801"/>
    </source>
</evidence>
<dbReference type="InterPro" id="IPR036097">
    <property type="entry name" value="HisK_dim/P_sf"/>
</dbReference>
<dbReference type="SMART" id="SM00304">
    <property type="entry name" value="HAMP"/>
    <property type="match status" value="1"/>
</dbReference>
<sequence>MKKICSPVHDPNCPWHRRARHAVGHSLRIRLVLVFMALAVAVAVTFMGGVQKAVSVGWREAARPLLMDYVDRLAAEIGSPPSIERAQAIANRLPLTLRIDGPQIYWASHPDQQNPDWMSDKVRQESRWTGDENGHSLLRRTTADGHHIEFGLNALSWDKRPRIAWGTLTVLLLLTALAYVYVRHLLRPLDDIRQGAQRFGNGNFAQPIPVRHAHRPDELGQLAETINTMGDDIHQMLEAKRALLLAMSHELRSPLTRARLNTELLPETADVQPQRLALMRDLGEMAGLITDLLESERLAGRHAALHREPTDVAELAREVVADLCSRHAGAADIALHTAPDLPAVRLDRSRLRLLLRNLLDNSLRHSESGAFPPELHLRLVDEGRVLELEVRDHGRGVPPEHLPHLAQAFYRPDTARQRATGGVGLGLYLCRLVAQAHDGQLNMRNAEPGLSVTVRLPVVE</sequence>
<dbReference type="RefSeq" id="WP_209820161.1">
    <property type="nucleotide sequence ID" value="NZ_JAVDTL010000004.1"/>
</dbReference>
<dbReference type="Proteomes" id="UP001253458">
    <property type="component" value="Unassembled WGS sequence"/>
</dbReference>
<evidence type="ECO:0000256" key="21">
    <source>
        <dbReference type="SAM" id="Phobius"/>
    </source>
</evidence>
<keyword evidence="6" id="KW-1003">Cell membrane</keyword>
<comment type="catalytic activity">
    <reaction evidence="1">
        <text>ATP + protein L-histidine = ADP + protein N-phospho-L-histidine.</text>
        <dbReference type="EC" id="2.7.13.3"/>
    </reaction>
</comment>
<evidence type="ECO:0000256" key="20">
    <source>
        <dbReference type="ARBA" id="ARBA00041776"/>
    </source>
</evidence>
<dbReference type="InterPro" id="IPR003661">
    <property type="entry name" value="HisK_dim/P_dom"/>
</dbReference>
<dbReference type="InterPro" id="IPR050980">
    <property type="entry name" value="2C_sensor_his_kinase"/>
</dbReference>
<name>A0AAJ2BU24_ACIDE</name>
<proteinExistence type="predicted"/>
<keyword evidence="12" id="KW-0067">ATP-binding</keyword>
<dbReference type="PANTHER" id="PTHR44936">
    <property type="entry name" value="SENSOR PROTEIN CREC"/>
    <property type="match status" value="1"/>
</dbReference>
<keyword evidence="13" id="KW-0460">Magnesium</keyword>
<comment type="subcellular location">
    <subcellularLocation>
        <location evidence="4">Cell membrane</location>
        <topology evidence="4">Multi-pass membrane protein</topology>
    </subcellularLocation>
</comment>
<evidence type="ECO:0000313" key="24">
    <source>
        <dbReference type="EMBL" id="MDR6767991.1"/>
    </source>
</evidence>
<evidence type="ECO:0000256" key="6">
    <source>
        <dbReference type="ARBA" id="ARBA00022475"/>
    </source>
</evidence>
<dbReference type="SUPFAM" id="SSF158472">
    <property type="entry name" value="HAMP domain-like"/>
    <property type="match status" value="1"/>
</dbReference>
<evidence type="ECO:0000256" key="13">
    <source>
        <dbReference type="ARBA" id="ARBA00022842"/>
    </source>
</evidence>
<dbReference type="InterPro" id="IPR003594">
    <property type="entry name" value="HATPase_dom"/>
</dbReference>
<dbReference type="Gene3D" id="1.10.287.130">
    <property type="match status" value="1"/>
</dbReference>
<dbReference type="Pfam" id="PF02518">
    <property type="entry name" value="HATPase_c"/>
    <property type="match status" value="1"/>
</dbReference>
<dbReference type="PRINTS" id="PR00344">
    <property type="entry name" value="BCTRLSENSOR"/>
</dbReference>
<evidence type="ECO:0000313" key="27">
    <source>
        <dbReference type="Proteomes" id="UP001253458"/>
    </source>
</evidence>
<dbReference type="EMBL" id="JAVDTS010000006">
    <property type="protein sequence ID" value="MDR6838967.1"/>
    <property type="molecule type" value="Genomic_DNA"/>
</dbReference>
<dbReference type="PROSITE" id="PS50885">
    <property type="entry name" value="HAMP"/>
    <property type="match status" value="1"/>
</dbReference>
<dbReference type="PROSITE" id="PS50109">
    <property type="entry name" value="HIS_KIN"/>
    <property type="match status" value="1"/>
</dbReference>
<gene>
    <name evidence="24" type="ORF">J2W88_003272</name>
    <name evidence="25" type="ORF">J2W93_003821</name>
</gene>
<evidence type="ECO:0000256" key="8">
    <source>
        <dbReference type="ARBA" id="ARBA00022679"/>
    </source>
</evidence>
<evidence type="ECO:0000256" key="3">
    <source>
        <dbReference type="ARBA" id="ARBA00001946"/>
    </source>
</evidence>
<evidence type="ECO:0000256" key="12">
    <source>
        <dbReference type="ARBA" id="ARBA00022840"/>
    </source>
</evidence>
<evidence type="ECO:0000256" key="14">
    <source>
        <dbReference type="ARBA" id="ARBA00022912"/>
    </source>
</evidence>
<feature type="domain" description="Histidine kinase" evidence="22">
    <location>
        <begin position="246"/>
        <end position="460"/>
    </location>
</feature>
<dbReference type="SMART" id="SM00388">
    <property type="entry name" value="HisKA"/>
    <property type="match status" value="1"/>
</dbReference>
<comment type="caution">
    <text evidence="24">The sequence shown here is derived from an EMBL/GenBank/DDBJ whole genome shotgun (WGS) entry which is preliminary data.</text>
</comment>
<dbReference type="CDD" id="cd00082">
    <property type="entry name" value="HisKA"/>
    <property type="match status" value="1"/>
</dbReference>
<dbReference type="SUPFAM" id="SSF55874">
    <property type="entry name" value="ATPase domain of HSP90 chaperone/DNA topoisomerase II/histidine kinase"/>
    <property type="match status" value="1"/>
</dbReference>
<dbReference type="Pfam" id="PF00672">
    <property type="entry name" value="HAMP"/>
    <property type="match status" value="1"/>
</dbReference>
<evidence type="ECO:0000256" key="10">
    <source>
        <dbReference type="ARBA" id="ARBA00022777"/>
    </source>
</evidence>
<keyword evidence="21" id="KW-0812">Transmembrane</keyword>
<keyword evidence="8" id="KW-0808">Transferase</keyword>
<protein>
    <recommendedName>
        <fullName evidence="19">Signal transduction histidine-protein kinase/phosphatase MprB</fullName>
        <ecNumber evidence="5">2.7.13.3</ecNumber>
    </recommendedName>
    <alternativeName>
        <fullName evidence="20">Mycobacterial persistence regulator B</fullName>
    </alternativeName>
</protein>
<keyword evidence="26" id="KW-1185">Reference proteome</keyword>
<accession>A0AAJ2BU24</accession>
<dbReference type="InterPro" id="IPR004358">
    <property type="entry name" value="Sig_transdc_His_kin-like_C"/>
</dbReference>
<evidence type="ECO:0000259" key="22">
    <source>
        <dbReference type="PROSITE" id="PS50109"/>
    </source>
</evidence>
<dbReference type="Gene3D" id="6.10.340.10">
    <property type="match status" value="1"/>
</dbReference>
<feature type="transmembrane region" description="Helical" evidence="21">
    <location>
        <begin position="27"/>
        <end position="50"/>
    </location>
</feature>
<dbReference type="Gene3D" id="3.30.565.10">
    <property type="entry name" value="Histidine kinase-like ATPase, C-terminal domain"/>
    <property type="match status" value="1"/>
</dbReference>
<keyword evidence="16" id="KW-0346">Stress response</keyword>
<evidence type="ECO:0000313" key="26">
    <source>
        <dbReference type="Proteomes" id="UP001249076"/>
    </source>
</evidence>
<evidence type="ECO:0000256" key="15">
    <source>
        <dbReference type="ARBA" id="ARBA00023012"/>
    </source>
</evidence>
<evidence type="ECO:0000256" key="16">
    <source>
        <dbReference type="ARBA" id="ARBA00023016"/>
    </source>
</evidence>
<evidence type="ECO:0000256" key="19">
    <source>
        <dbReference type="ARBA" id="ARBA00040454"/>
    </source>
</evidence>